<dbReference type="AlphaFoldDB" id="A0AA35XYE5"/>
<dbReference type="InterPro" id="IPR001387">
    <property type="entry name" value="Cro/C1-type_HTH"/>
</dbReference>
<proteinExistence type="predicted"/>
<keyword evidence="3" id="KW-1185">Reference proteome</keyword>
<dbReference type="SUPFAM" id="SSF47413">
    <property type="entry name" value="lambda repressor-like DNA-binding domains"/>
    <property type="match status" value="1"/>
</dbReference>
<dbReference type="RefSeq" id="WP_289842867.1">
    <property type="nucleotide sequence ID" value="NZ_CATKSH010000013.1"/>
</dbReference>
<evidence type="ECO:0000259" key="1">
    <source>
        <dbReference type="PROSITE" id="PS50943"/>
    </source>
</evidence>
<dbReference type="InterPro" id="IPR010982">
    <property type="entry name" value="Lambda_DNA-bd_dom_sf"/>
</dbReference>
<name>A0AA35XYE5_9PROT</name>
<comment type="caution">
    <text evidence="2">The sequence shown here is derived from an EMBL/GenBank/DDBJ whole genome shotgun (WGS) entry which is preliminary data.</text>
</comment>
<evidence type="ECO:0000313" key="3">
    <source>
        <dbReference type="Proteomes" id="UP001176960"/>
    </source>
</evidence>
<reference evidence="2" key="1">
    <citation type="submission" date="2023-03" db="EMBL/GenBank/DDBJ databases">
        <authorList>
            <person name="Cleenwerck I."/>
        </authorList>
    </citation>
    <scope>NUCLEOTIDE SEQUENCE</scope>
    <source>
        <strain evidence="2">LMG 32879</strain>
    </source>
</reference>
<dbReference type="EMBL" id="CATKSH010000013">
    <property type="protein sequence ID" value="CAI9121282.1"/>
    <property type="molecule type" value="Genomic_DNA"/>
</dbReference>
<organism evidence="2 3">
    <name type="scientific">Brytella acorum</name>
    <dbReference type="NCBI Taxonomy" id="2959299"/>
    <lineage>
        <taxon>Bacteria</taxon>
        <taxon>Pseudomonadati</taxon>
        <taxon>Pseudomonadota</taxon>
        <taxon>Alphaproteobacteria</taxon>
        <taxon>Acetobacterales</taxon>
        <taxon>Acetobacteraceae</taxon>
        <taxon>Brytella</taxon>
    </lineage>
</organism>
<protein>
    <submittedName>
        <fullName evidence="2">Helix-turn-helix transcriptional regulator</fullName>
    </submittedName>
</protein>
<sequence length="171" mass="19197">MNASEKGTYSAIVTPGQVRAARAFLGWSQDELSERSKVPKRTLIRFEMGEGIPRLSTIAALRDTLERAGQVFSDGDGVKDTTKWFVLPHGESPKVLDLESRITITRKEHEHFQLGVEECGRWHGMFGPPEGGYHKHSYAKDGDSGLIVDIRTRTDKDYGHVSQVKFVPDER</sequence>
<gene>
    <name evidence="2" type="ORF">LMG32879_002129</name>
</gene>
<dbReference type="GO" id="GO:0003677">
    <property type="term" value="F:DNA binding"/>
    <property type="evidence" value="ECO:0007669"/>
    <property type="project" value="InterPro"/>
</dbReference>
<evidence type="ECO:0000313" key="2">
    <source>
        <dbReference type="EMBL" id="CAI9121282.1"/>
    </source>
</evidence>
<dbReference type="Proteomes" id="UP001176960">
    <property type="component" value="Unassembled WGS sequence"/>
</dbReference>
<dbReference type="SMART" id="SM00530">
    <property type="entry name" value="HTH_XRE"/>
    <property type="match status" value="1"/>
</dbReference>
<feature type="domain" description="HTH cro/C1-type" evidence="1">
    <location>
        <begin position="18"/>
        <end position="72"/>
    </location>
</feature>
<dbReference type="PROSITE" id="PS50943">
    <property type="entry name" value="HTH_CROC1"/>
    <property type="match status" value="1"/>
</dbReference>
<dbReference type="Gene3D" id="1.10.260.40">
    <property type="entry name" value="lambda repressor-like DNA-binding domains"/>
    <property type="match status" value="1"/>
</dbReference>
<dbReference type="CDD" id="cd00093">
    <property type="entry name" value="HTH_XRE"/>
    <property type="match status" value="1"/>
</dbReference>
<accession>A0AA35XYE5</accession>
<dbReference type="Pfam" id="PF01381">
    <property type="entry name" value="HTH_3"/>
    <property type="match status" value="1"/>
</dbReference>